<keyword evidence="3" id="KW-1185">Reference proteome</keyword>
<dbReference type="OrthoDB" id="74175at2759"/>
<dbReference type="STRING" id="74557.A0A1V9ZT79"/>
<organism evidence="2 3">
    <name type="scientific">Thraustotheca clavata</name>
    <dbReference type="NCBI Taxonomy" id="74557"/>
    <lineage>
        <taxon>Eukaryota</taxon>
        <taxon>Sar</taxon>
        <taxon>Stramenopiles</taxon>
        <taxon>Oomycota</taxon>
        <taxon>Saprolegniomycetes</taxon>
        <taxon>Saprolegniales</taxon>
        <taxon>Achlyaceae</taxon>
        <taxon>Thraustotheca</taxon>
    </lineage>
</organism>
<feature type="compositionally biased region" description="Basic and acidic residues" evidence="1">
    <location>
        <begin position="1"/>
        <end position="21"/>
    </location>
</feature>
<dbReference type="EMBL" id="JNBS01001669">
    <property type="protein sequence ID" value="OQS01226.1"/>
    <property type="molecule type" value="Genomic_DNA"/>
</dbReference>
<proteinExistence type="predicted"/>
<comment type="caution">
    <text evidence="2">The sequence shown here is derived from an EMBL/GenBank/DDBJ whole genome shotgun (WGS) entry which is preliminary data.</text>
</comment>
<feature type="compositionally biased region" description="Polar residues" evidence="1">
    <location>
        <begin position="22"/>
        <end position="31"/>
    </location>
</feature>
<sequence>MDLDIHEDLSGDTQADHDIQRLTESNNQGDQVNYRPVSAPPKRMTAHDSPRTKQLSQTIHGMTLQTLPPRPESAKPQRQQFRKNTMHAKIQERRDRPVSAPLQNKSNAPANSKTYLRQAADKKKEKDREFAIELFREKIDTERKIALKITQANKLMRRQNSKKTYYLTKNRDDFAVVRVIEENQPERLMNVDTFNILLNLSIIPIFLSSLYYI</sequence>
<protein>
    <submittedName>
        <fullName evidence="2">Uncharacterized protein</fullName>
    </submittedName>
</protein>
<dbReference type="AlphaFoldDB" id="A0A1V9ZT79"/>
<evidence type="ECO:0000313" key="3">
    <source>
        <dbReference type="Proteomes" id="UP000243217"/>
    </source>
</evidence>
<accession>A0A1V9ZT79</accession>
<dbReference type="Proteomes" id="UP000243217">
    <property type="component" value="Unassembled WGS sequence"/>
</dbReference>
<evidence type="ECO:0000313" key="2">
    <source>
        <dbReference type="EMBL" id="OQS01226.1"/>
    </source>
</evidence>
<feature type="compositionally biased region" description="Polar residues" evidence="1">
    <location>
        <begin position="52"/>
        <end position="66"/>
    </location>
</feature>
<evidence type="ECO:0000256" key="1">
    <source>
        <dbReference type="SAM" id="MobiDB-lite"/>
    </source>
</evidence>
<feature type="region of interest" description="Disordered" evidence="1">
    <location>
        <begin position="1"/>
        <end position="122"/>
    </location>
</feature>
<reference evidence="2 3" key="1">
    <citation type="journal article" date="2014" name="Genome Biol. Evol.">
        <title>The secreted proteins of Achlya hypogyna and Thraustotheca clavata identify the ancestral oomycete secretome and reveal gene acquisitions by horizontal gene transfer.</title>
        <authorList>
            <person name="Misner I."/>
            <person name="Blouin N."/>
            <person name="Leonard G."/>
            <person name="Richards T.A."/>
            <person name="Lane C.E."/>
        </authorList>
    </citation>
    <scope>NUCLEOTIDE SEQUENCE [LARGE SCALE GENOMIC DNA]</scope>
    <source>
        <strain evidence="2 3">ATCC 34112</strain>
    </source>
</reference>
<gene>
    <name evidence="2" type="ORF">THRCLA_05772</name>
</gene>
<name>A0A1V9ZT79_9STRA</name>
<feature type="compositionally biased region" description="Polar residues" evidence="1">
    <location>
        <begin position="101"/>
        <end position="115"/>
    </location>
</feature>